<dbReference type="Gene3D" id="3.30.60.10">
    <property type="entry name" value="Endochitinase-like"/>
    <property type="match status" value="1"/>
</dbReference>
<organism evidence="6 7">
    <name type="scientific">Apiospora aurea</name>
    <dbReference type="NCBI Taxonomy" id="335848"/>
    <lineage>
        <taxon>Eukaryota</taxon>
        <taxon>Fungi</taxon>
        <taxon>Dikarya</taxon>
        <taxon>Ascomycota</taxon>
        <taxon>Pezizomycotina</taxon>
        <taxon>Sordariomycetes</taxon>
        <taxon>Xylariomycetidae</taxon>
        <taxon>Amphisphaeriales</taxon>
        <taxon>Apiosporaceae</taxon>
        <taxon>Apiospora</taxon>
    </lineage>
</organism>
<evidence type="ECO:0000313" key="6">
    <source>
        <dbReference type="EMBL" id="KAK7946342.1"/>
    </source>
</evidence>
<keyword evidence="2" id="KW-0843">Virulence</keyword>
<dbReference type="PANTHER" id="PTHR47700">
    <property type="entry name" value="V CHITINASE, PUTATIVE (AFU_ORTHOLOGUE AFUA_6G13720)-RELATED"/>
    <property type="match status" value="1"/>
</dbReference>
<dbReference type="InterPro" id="IPR018392">
    <property type="entry name" value="LysM"/>
</dbReference>
<proteinExistence type="predicted"/>
<dbReference type="Gene3D" id="3.10.350.10">
    <property type="entry name" value="LysM domain"/>
    <property type="match status" value="2"/>
</dbReference>
<dbReference type="SUPFAM" id="SSF54106">
    <property type="entry name" value="LysM domain"/>
    <property type="match status" value="2"/>
</dbReference>
<accession>A0ABR1Q304</accession>
<dbReference type="Proteomes" id="UP001391051">
    <property type="component" value="Unassembled WGS sequence"/>
</dbReference>
<name>A0ABR1Q304_9PEZI</name>
<feature type="region of interest" description="Disordered" evidence="3">
    <location>
        <begin position="257"/>
        <end position="278"/>
    </location>
</feature>
<sequence>MRRTLILWSSIFARADCKTATVKSGDSCGTLAKTCGISGNDLQKYNPNPNLCSTLQPGQRICCSAGTLPDIRPKPLVNGTCASYLVEPNDSCSSIAVKNGLNATDIDNFNKLTTWGFNSCKRGLPLGLRICLSTGDAPMPAAMKGSVCGPTVPGSKPPIKGGKDGLAGLNPCPLNACCNVWGQCGTTGDFCIPTTGDFGNPGTGPPGSNGCVYNCGTDVVNNQDGPQHPITIGYYESWNMDRPCMHMPAKSLGGRGYKSMHPPTLTPPNGHRRKIKTL</sequence>
<evidence type="ECO:0000256" key="1">
    <source>
        <dbReference type="ARBA" id="ARBA00022669"/>
    </source>
</evidence>
<comment type="caution">
    <text evidence="6">The sequence shown here is derived from an EMBL/GenBank/DDBJ whole genome shotgun (WGS) entry which is preliminary data.</text>
</comment>
<dbReference type="CDD" id="cd00118">
    <property type="entry name" value="LysM"/>
    <property type="match status" value="2"/>
</dbReference>
<evidence type="ECO:0000313" key="7">
    <source>
        <dbReference type="Proteomes" id="UP001391051"/>
    </source>
</evidence>
<evidence type="ECO:0000259" key="5">
    <source>
        <dbReference type="PROSITE" id="PS51782"/>
    </source>
</evidence>
<dbReference type="InterPro" id="IPR053214">
    <property type="entry name" value="LysM12-like"/>
</dbReference>
<evidence type="ECO:0000256" key="2">
    <source>
        <dbReference type="ARBA" id="ARBA00023026"/>
    </source>
</evidence>
<dbReference type="PANTHER" id="PTHR47700:SF2">
    <property type="entry name" value="CHITINASE"/>
    <property type="match status" value="1"/>
</dbReference>
<gene>
    <name evidence="6" type="ORF">PG986_010663</name>
</gene>
<feature type="signal peptide" evidence="4">
    <location>
        <begin position="1"/>
        <end position="17"/>
    </location>
</feature>
<dbReference type="InterPro" id="IPR036861">
    <property type="entry name" value="Endochitinase-like_sf"/>
</dbReference>
<dbReference type="Pfam" id="PF01476">
    <property type="entry name" value="LysM"/>
    <property type="match status" value="2"/>
</dbReference>
<feature type="domain" description="LysM" evidence="5">
    <location>
        <begin position="18"/>
        <end position="63"/>
    </location>
</feature>
<dbReference type="SUPFAM" id="SSF57016">
    <property type="entry name" value="Plant lectins/antimicrobial peptides"/>
    <property type="match status" value="1"/>
</dbReference>
<dbReference type="PROSITE" id="PS51782">
    <property type="entry name" value="LYSM"/>
    <property type="match status" value="2"/>
</dbReference>
<evidence type="ECO:0000256" key="3">
    <source>
        <dbReference type="SAM" id="MobiDB-lite"/>
    </source>
</evidence>
<feature type="domain" description="LysM" evidence="5">
    <location>
        <begin position="82"/>
        <end position="132"/>
    </location>
</feature>
<dbReference type="RefSeq" id="XP_066696376.1">
    <property type="nucleotide sequence ID" value="XM_066846885.1"/>
</dbReference>
<dbReference type="EMBL" id="JAQQWE010000007">
    <property type="protein sequence ID" value="KAK7946342.1"/>
    <property type="molecule type" value="Genomic_DNA"/>
</dbReference>
<evidence type="ECO:0000256" key="4">
    <source>
        <dbReference type="SAM" id="SignalP"/>
    </source>
</evidence>
<keyword evidence="1" id="KW-0147">Chitin-binding</keyword>
<protein>
    <recommendedName>
        <fullName evidence="5">LysM domain-containing protein</fullName>
    </recommendedName>
</protein>
<feature type="chain" id="PRO_5045360708" description="LysM domain-containing protein" evidence="4">
    <location>
        <begin position="18"/>
        <end position="278"/>
    </location>
</feature>
<dbReference type="SMART" id="SM00257">
    <property type="entry name" value="LysM"/>
    <property type="match status" value="2"/>
</dbReference>
<reference evidence="6 7" key="1">
    <citation type="submission" date="2023-01" db="EMBL/GenBank/DDBJ databases">
        <title>Analysis of 21 Apiospora genomes using comparative genomics revels a genus with tremendous synthesis potential of carbohydrate active enzymes and secondary metabolites.</title>
        <authorList>
            <person name="Sorensen T."/>
        </authorList>
    </citation>
    <scope>NUCLEOTIDE SEQUENCE [LARGE SCALE GENOMIC DNA]</scope>
    <source>
        <strain evidence="6 7">CBS 24483</strain>
    </source>
</reference>
<dbReference type="InterPro" id="IPR036779">
    <property type="entry name" value="LysM_dom_sf"/>
</dbReference>
<keyword evidence="4" id="KW-0732">Signal</keyword>
<dbReference type="GeneID" id="92079947"/>
<keyword evidence="7" id="KW-1185">Reference proteome</keyword>